<evidence type="ECO:0000313" key="2">
    <source>
        <dbReference type="EMBL" id="KAA6333528.1"/>
    </source>
</evidence>
<dbReference type="AlphaFoldDB" id="A0A5J4RIU4"/>
<feature type="domain" description="GTPase-associated system helical" evidence="1">
    <location>
        <begin position="6"/>
        <end position="416"/>
    </location>
</feature>
<protein>
    <recommendedName>
        <fullName evidence="1">GTPase-associated system helical domain-containing protein</fullName>
    </recommendedName>
</protein>
<name>A0A5J4RIU4_9ZZZZ</name>
<sequence>MNKTILQSLLDAQIFSLPDNDERLAQLEQSASHLAKKLKENLPSLPYYTLVALDPKITGTEPIIIEVEDVIKEYWTTIRSRRPESPVSIIRSVILSALNKIGLEDTDCAQIIYLTATNFYPYAVLENEKDIVKQILLSIGGVAEQNANKEWSLADEIPTLKLPALKIAPIKVNKPEIKADILTSAFETTPIVNQYQSCPSYTSVSNAFNQLKTNVPSALSVAINDALTSLVSSFDSKELELSINKFFTDFKKSLDAELKASFTAMQAVERRSRLLWWKEASYSQHLEKSYREIDRELRPIVMAYDLYEQLPDITPVSVDYLLRDTLFQLNDKSNETIKFSDALSAIETSAYKSLLQGCFNGIKIEDKERRISITNFIYLLVREKINAKDVLKHTGIDPQKNVTPCDLSVMILHDLLSNRIAES</sequence>
<dbReference type="InterPro" id="IPR045523">
    <property type="entry name" value="GASH"/>
</dbReference>
<comment type="caution">
    <text evidence="2">The sequence shown here is derived from an EMBL/GenBank/DDBJ whole genome shotgun (WGS) entry which is preliminary data.</text>
</comment>
<dbReference type="EMBL" id="SNRY01001103">
    <property type="protein sequence ID" value="KAA6333528.1"/>
    <property type="molecule type" value="Genomic_DNA"/>
</dbReference>
<dbReference type="Pfam" id="PF19994">
    <property type="entry name" value="GASH"/>
    <property type="match status" value="1"/>
</dbReference>
<evidence type="ECO:0000259" key="1">
    <source>
        <dbReference type="Pfam" id="PF19994"/>
    </source>
</evidence>
<organism evidence="2">
    <name type="scientific">termite gut metagenome</name>
    <dbReference type="NCBI Taxonomy" id="433724"/>
    <lineage>
        <taxon>unclassified sequences</taxon>
        <taxon>metagenomes</taxon>
        <taxon>organismal metagenomes</taxon>
    </lineage>
</organism>
<gene>
    <name evidence="2" type="ORF">EZS27_018075</name>
</gene>
<reference evidence="2" key="1">
    <citation type="submission" date="2019-03" db="EMBL/GenBank/DDBJ databases">
        <title>Single cell metagenomics reveals metabolic interactions within the superorganism composed of flagellate Streblomastix strix and complex community of Bacteroidetes bacteria on its surface.</title>
        <authorList>
            <person name="Treitli S.C."/>
            <person name="Kolisko M."/>
            <person name="Husnik F."/>
            <person name="Keeling P."/>
            <person name="Hampl V."/>
        </authorList>
    </citation>
    <scope>NUCLEOTIDE SEQUENCE</scope>
    <source>
        <strain evidence="2">STM</strain>
    </source>
</reference>
<proteinExistence type="predicted"/>
<accession>A0A5J4RIU4</accession>